<proteinExistence type="predicted"/>
<name>A0A448WF62_9PLAT</name>
<comment type="caution">
    <text evidence="1">The sequence shown here is derived from an EMBL/GenBank/DDBJ whole genome shotgun (WGS) entry which is preliminary data.</text>
</comment>
<dbReference type="AlphaFoldDB" id="A0A448WF62"/>
<organism evidence="1 2">
    <name type="scientific">Protopolystoma xenopodis</name>
    <dbReference type="NCBI Taxonomy" id="117903"/>
    <lineage>
        <taxon>Eukaryota</taxon>
        <taxon>Metazoa</taxon>
        <taxon>Spiralia</taxon>
        <taxon>Lophotrochozoa</taxon>
        <taxon>Platyhelminthes</taxon>
        <taxon>Monogenea</taxon>
        <taxon>Polyopisthocotylea</taxon>
        <taxon>Polystomatidea</taxon>
        <taxon>Polystomatidae</taxon>
        <taxon>Protopolystoma</taxon>
    </lineage>
</organism>
<dbReference type="EMBL" id="CAAALY010008602">
    <property type="protein sequence ID" value="VEL10297.1"/>
    <property type="molecule type" value="Genomic_DNA"/>
</dbReference>
<protein>
    <submittedName>
        <fullName evidence="1">Uncharacterized protein</fullName>
    </submittedName>
</protein>
<accession>A0A448WF62</accession>
<reference evidence="1" key="1">
    <citation type="submission" date="2018-11" db="EMBL/GenBank/DDBJ databases">
        <authorList>
            <consortium name="Pathogen Informatics"/>
        </authorList>
    </citation>
    <scope>NUCLEOTIDE SEQUENCE</scope>
</reference>
<gene>
    <name evidence="1" type="ORF">PXEA_LOCUS3737</name>
</gene>
<dbReference type="Proteomes" id="UP000784294">
    <property type="component" value="Unassembled WGS sequence"/>
</dbReference>
<keyword evidence="2" id="KW-1185">Reference proteome</keyword>
<dbReference type="OrthoDB" id="6279252at2759"/>
<sequence>MLQKLFKHSSSTPTLITSPATFETLCRLLAYREVEANAINKILSIVNLNQLKLCVSSLAAGPVAGNQASSLSTSVCTDATTSSAEITSGYVKAANSGEDPVSSSSVGSIVRAWPAQLPSLVEVIGHRLADCLMPEVRLHCLVGLSRIWRLRDHLQSHSAGGQTTWMGKTSLTETDSSTMTAEIPLQLVYW</sequence>
<evidence type="ECO:0000313" key="1">
    <source>
        <dbReference type="EMBL" id="VEL10297.1"/>
    </source>
</evidence>
<evidence type="ECO:0000313" key="2">
    <source>
        <dbReference type="Proteomes" id="UP000784294"/>
    </source>
</evidence>